<accession>A0A4Q9FIA0</accession>
<reference evidence="2 3" key="1">
    <citation type="submission" date="2019-02" db="EMBL/GenBank/DDBJ databases">
        <title>Hyunsoonleella sp., isolated from marine sediment.</title>
        <authorList>
            <person name="Liu B.-T."/>
        </authorList>
    </citation>
    <scope>NUCLEOTIDE SEQUENCE [LARGE SCALE GENOMIC DNA]</scope>
    <source>
        <strain evidence="2 3">T58</strain>
    </source>
</reference>
<dbReference type="RefSeq" id="WP_130962689.1">
    <property type="nucleotide sequence ID" value="NZ_SIRT01000001.1"/>
</dbReference>
<comment type="caution">
    <text evidence="2">The sequence shown here is derived from an EMBL/GenBank/DDBJ whole genome shotgun (WGS) entry which is preliminary data.</text>
</comment>
<evidence type="ECO:0000313" key="3">
    <source>
        <dbReference type="Proteomes" id="UP000291142"/>
    </source>
</evidence>
<protein>
    <recommendedName>
        <fullName evidence="4">DUF3078 domain-containing protein</fullName>
    </recommendedName>
</protein>
<dbReference type="EMBL" id="SIRT01000001">
    <property type="protein sequence ID" value="TBN06702.1"/>
    <property type="molecule type" value="Genomic_DNA"/>
</dbReference>
<evidence type="ECO:0000313" key="2">
    <source>
        <dbReference type="EMBL" id="TBN06702.1"/>
    </source>
</evidence>
<feature type="signal peptide" evidence="1">
    <location>
        <begin position="1"/>
        <end position="26"/>
    </location>
</feature>
<proteinExistence type="predicted"/>
<dbReference type="AlphaFoldDB" id="A0A4Q9FIA0"/>
<feature type="chain" id="PRO_5020743735" description="DUF3078 domain-containing protein" evidence="1">
    <location>
        <begin position="27"/>
        <end position="300"/>
    </location>
</feature>
<sequence length="300" mass="34970">MKTKNKKKLCLMPLLALSLIIYNAHGQLSTYSSFEDFSEIKTNTFKKSKEDEEGKRAGNNFDDNYGLINLEVALWYGATFSELADENGLRRFDAKYEINKKNLVFAYYDNALTFDNNFFANSNGNVPMIGVGAKHDWSKKWFSKVEFGRRFMIDQDDQSMFNLENGYFFSDKVLGKIVTQYDIRQDDNLLTLGAFVDLKVNKWMRLESGLFHSENLAFTNTYNERFLVIPKMRWKKVELNMGVYYDVYKLQQERLNQFSGGFSHIIFPIIKNLKGNAFFNYDKGFKNEITVVSIGLNQKF</sequence>
<dbReference type="Proteomes" id="UP000291142">
    <property type="component" value="Unassembled WGS sequence"/>
</dbReference>
<keyword evidence="3" id="KW-1185">Reference proteome</keyword>
<evidence type="ECO:0000256" key="1">
    <source>
        <dbReference type="SAM" id="SignalP"/>
    </source>
</evidence>
<evidence type="ECO:0008006" key="4">
    <source>
        <dbReference type="Google" id="ProtNLM"/>
    </source>
</evidence>
<keyword evidence="1" id="KW-0732">Signal</keyword>
<gene>
    <name evidence="2" type="ORF">EYD45_02115</name>
</gene>
<name>A0A4Q9FIA0_9FLAO</name>
<organism evidence="2 3">
    <name type="scientific">Hyunsoonleella flava</name>
    <dbReference type="NCBI Taxonomy" id="2527939"/>
    <lineage>
        <taxon>Bacteria</taxon>
        <taxon>Pseudomonadati</taxon>
        <taxon>Bacteroidota</taxon>
        <taxon>Flavobacteriia</taxon>
        <taxon>Flavobacteriales</taxon>
        <taxon>Flavobacteriaceae</taxon>
    </lineage>
</organism>